<evidence type="ECO:0000313" key="2">
    <source>
        <dbReference type="Proteomes" id="UP000187429"/>
    </source>
</evidence>
<name>A0A1R1XUU5_9FUNG</name>
<dbReference type="EMBL" id="LSSM01003277">
    <property type="protein sequence ID" value="OMJ18437.1"/>
    <property type="molecule type" value="Genomic_DNA"/>
</dbReference>
<gene>
    <name evidence="1" type="ORF">AYI69_g7023</name>
</gene>
<evidence type="ECO:0000313" key="1">
    <source>
        <dbReference type="EMBL" id="OMJ18437.1"/>
    </source>
</evidence>
<accession>A0A1R1XUU5</accession>
<sequence>MAMKCEQLAVKEASLYNRLMELQSDSSQTGSASGKNTLRNIPKIPSFDGYPISFYRWIFGVDELFKNSPGLRYFQKRILFVDSSMGDPRSWYDADPYRNIDILTILDNLFQSNLA</sequence>
<dbReference type="OrthoDB" id="10693543at2759"/>
<organism evidence="1 2">
    <name type="scientific">Smittium culicis</name>
    <dbReference type="NCBI Taxonomy" id="133412"/>
    <lineage>
        <taxon>Eukaryota</taxon>
        <taxon>Fungi</taxon>
        <taxon>Fungi incertae sedis</taxon>
        <taxon>Zoopagomycota</taxon>
        <taxon>Kickxellomycotina</taxon>
        <taxon>Harpellomycetes</taxon>
        <taxon>Harpellales</taxon>
        <taxon>Legeriomycetaceae</taxon>
        <taxon>Smittium</taxon>
    </lineage>
</organism>
<keyword evidence="2" id="KW-1185">Reference proteome</keyword>
<feature type="non-terminal residue" evidence="1">
    <location>
        <position position="115"/>
    </location>
</feature>
<proteinExistence type="predicted"/>
<protein>
    <submittedName>
        <fullName evidence="1">Uncharacterized protein</fullName>
    </submittedName>
</protein>
<dbReference type="Proteomes" id="UP000187429">
    <property type="component" value="Unassembled WGS sequence"/>
</dbReference>
<dbReference type="AlphaFoldDB" id="A0A1R1XUU5"/>
<comment type="caution">
    <text evidence="1">The sequence shown here is derived from an EMBL/GenBank/DDBJ whole genome shotgun (WGS) entry which is preliminary data.</text>
</comment>
<reference evidence="2" key="1">
    <citation type="submission" date="2017-01" db="EMBL/GenBank/DDBJ databases">
        <authorList>
            <person name="Wang Y."/>
            <person name="White M."/>
            <person name="Kvist S."/>
            <person name="Moncalvo J.-M."/>
        </authorList>
    </citation>
    <scope>NUCLEOTIDE SEQUENCE [LARGE SCALE GENOMIC DNA]</scope>
    <source>
        <strain evidence="2">ID-206-W2</strain>
    </source>
</reference>